<keyword evidence="2" id="KW-1185">Reference proteome</keyword>
<name>A0A9D4L350_DREPO</name>
<dbReference type="Proteomes" id="UP000828390">
    <property type="component" value="Unassembled WGS sequence"/>
</dbReference>
<dbReference type="AlphaFoldDB" id="A0A9D4L350"/>
<sequence length="156" mass="17723">MPLHDQIGIVRRSFFHRACPQLNASLEGAPQISDLILVEVHLSVIYLYPLIIPGVFSWYLRAPSDSFSGTLRPASLARVCTSLASKIFKGLVLLLKRLHTDWGSQKSFYRTVSSRFAGYLFVKERKPQYNPSAVCRILVRLDRQRSCPRGKTSFHS</sequence>
<evidence type="ECO:0000313" key="2">
    <source>
        <dbReference type="Proteomes" id="UP000828390"/>
    </source>
</evidence>
<dbReference type="EMBL" id="JAIWYP010000003">
    <property type="protein sequence ID" value="KAH3851062.1"/>
    <property type="molecule type" value="Genomic_DNA"/>
</dbReference>
<comment type="caution">
    <text evidence="1">The sequence shown here is derived from an EMBL/GenBank/DDBJ whole genome shotgun (WGS) entry which is preliminary data.</text>
</comment>
<accession>A0A9D4L350</accession>
<proteinExistence type="predicted"/>
<gene>
    <name evidence="1" type="ORF">DPMN_093540</name>
</gene>
<reference evidence="1" key="2">
    <citation type="submission" date="2020-11" db="EMBL/GenBank/DDBJ databases">
        <authorList>
            <person name="McCartney M.A."/>
            <person name="Auch B."/>
            <person name="Kono T."/>
            <person name="Mallez S."/>
            <person name="Becker A."/>
            <person name="Gohl D.M."/>
            <person name="Silverstein K.A.T."/>
            <person name="Koren S."/>
            <person name="Bechman K.B."/>
            <person name="Herman A."/>
            <person name="Abrahante J.E."/>
            <person name="Garbe J."/>
        </authorList>
    </citation>
    <scope>NUCLEOTIDE SEQUENCE</scope>
    <source>
        <strain evidence="1">Duluth1</strain>
        <tissue evidence="1">Whole animal</tissue>
    </source>
</reference>
<protein>
    <submittedName>
        <fullName evidence="1">Uncharacterized protein</fullName>
    </submittedName>
</protein>
<organism evidence="1 2">
    <name type="scientific">Dreissena polymorpha</name>
    <name type="common">Zebra mussel</name>
    <name type="synonym">Mytilus polymorpha</name>
    <dbReference type="NCBI Taxonomy" id="45954"/>
    <lineage>
        <taxon>Eukaryota</taxon>
        <taxon>Metazoa</taxon>
        <taxon>Spiralia</taxon>
        <taxon>Lophotrochozoa</taxon>
        <taxon>Mollusca</taxon>
        <taxon>Bivalvia</taxon>
        <taxon>Autobranchia</taxon>
        <taxon>Heteroconchia</taxon>
        <taxon>Euheterodonta</taxon>
        <taxon>Imparidentia</taxon>
        <taxon>Neoheterodontei</taxon>
        <taxon>Myida</taxon>
        <taxon>Dreissenoidea</taxon>
        <taxon>Dreissenidae</taxon>
        <taxon>Dreissena</taxon>
    </lineage>
</organism>
<reference evidence="1" key="1">
    <citation type="journal article" date="2019" name="bioRxiv">
        <title>The Genome of the Zebra Mussel, Dreissena polymorpha: A Resource for Invasive Species Research.</title>
        <authorList>
            <person name="McCartney M.A."/>
            <person name="Auch B."/>
            <person name="Kono T."/>
            <person name="Mallez S."/>
            <person name="Zhang Y."/>
            <person name="Obille A."/>
            <person name="Becker A."/>
            <person name="Abrahante J.E."/>
            <person name="Garbe J."/>
            <person name="Badalamenti J.P."/>
            <person name="Herman A."/>
            <person name="Mangelson H."/>
            <person name="Liachko I."/>
            <person name="Sullivan S."/>
            <person name="Sone E.D."/>
            <person name="Koren S."/>
            <person name="Silverstein K.A.T."/>
            <person name="Beckman K.B."/>
            <person name="Gohl D.M."/>
        </authorList>
    </citation>
    <scope>NUCLEOTIDE SEQUENCE</scope>
    <source>
        <strain evidence="1">Duluth1</strain>
        <tissue evidence="1">Whole animal</tissue>
    </source>
</reference>
<evidence type="ECO:0000313" key="1">
    <source>
        <dbReference type="EMBL" id="KAH3851062.1"/>
    </source>
</evidence>